<dbReference type="AlphaFoldDB" id="A0A381S512"/>
<feature type="domain" description="Peptidase M16 N-terminal" evidence="1">
    <location>
        <begin position="16"/>
        <end position="152"/>
    </location>
</feature>
<dbReference type="Pfam" id="PF00675">
    <property type="entry name" value="Peptidase_M16"/>
    <property type="match status" value="1"/>
</dbReference>
<protein>
    <recommendedName>
        <fullName evidence="4">Peptidase M16 C-terminal domain-containing protein</fullName>
    </recommendedName>
</protein>
<organism evidence="3">
    <name type="scientific">marine metagenome</name>
    <dbReference type="NCBI Taxonomy" id="408172"/>
    <lineage>
        <taxon>unclassified sequences</taxon>
        <taxon>metagenomes</taxon>
        <taxon>ecological metagenomes</taxon>
    </lineage>
</organism>
<sequence length="433" mass="47676">VCKVILPNGLSVWSVEHRKIPVVSCLLLLPGGSAEDPMDQAGVTSLTAALLDEGCGKRSGLELHRLLGRLGTQLNVRVGMDATTLRLTMLRRFSNKALSLLAELVGEPRFEPEAFERLRKLRLDRLAQLREVPAAIADRAFAHVLYRDQPYGHLPFGTESAIRRLTRDDIVARHSQAYRPSEAIVILAGDATHAEFEQMAGEAFGDWKAVDTEGQQSERIPHGESKRASLVVWDRPQAAQSELRIGHVAVARNTPDYFPLLVMNTALGGQFTSRINLNLREAKGYTYGAQSSFDFRREPGPFSVQTSVQTDVTANAIQEVLGELHAVRDGRPLTDSEIVHAKRTLTRGYPQGFETANQIVRGLAQLALHDLPHDHFTQFSPSVTAVQSEDIVRVTQTHLDPLHLSTVVVGDLTVIKDGLQDIGLDAPEKIVLP</sequence>
<dbReference type="PANTHER" id="PTHR11851:SF224">
    <property type="entry name" value="PROCESSING PROTEASE"/>
    <property type="match status" value="1"/>
</dbReference>
<reference evidence="3" key="1">
    <citation type="submission" date="2018-05" db="EMBL/GenBank/DDBJ databases">
        <authorList>
            <person name="Lanie J.A."/>
            <person name="Ng W.-L."/>
            <person name="Kazmierczak K.M."/>
            <person name="Andrzejewski T.M."/>
            <person name="Davidsen T.M."/>
            <person name="Wayne K.J."/>
            <person name="Tettelin H."/>
            <person name="Glass J.I."/>
            <person name="Rusch D."/>
            <person name="Podicherti R."/>
            <person name="Tsui H.-C.T."/>
            <person name="Winkler M.E."/>
        </authorList>
    </citation>
    <scope>NUCLEOTIDE SEQUENCE</scope>
</reference>
<gene>
    <name evidence="3" type="ORF">METZ01_LOCUS51255</name>
</gene>
<evidence type="ECO:0008006" key="4">
    <source>
        <dbReference type="Google" id="ProtNLM"/>
    </source>
</evidence>
<feature type="domain" description="Peptidase M16 C-terminal" evidence="2">
    <location>
        <begin position="165"/>
        <end position="345"/>
    </location>
</feature>
<feature type="non-terminal residue" evidence="3">
    <location>
        <position position="1"/>
    </location>
</feature>
<dbReference type="EMBL" id="UINC01002601">
    <property type="protein sequence ID" value="SUZ98401.1"/>
    <property type="molecule type" value="Genomic_DNA"/>
</dbReference>
<proteinExistence type="predicted"/>
<dbReference type="SUPFAM" id="SSF63411">
    <property type="entry name" value="LuxS/MPP-like metallohydrolase"/>
    <property type="match status" value="2"/>
</dbReference>
<dbReference type="Pfam" id="PF05193">
    <property type="entry name" value="Peptidase_M16_C"/>
    <property type="match status" value="1"/>
</dbReference>
<name>A0A381S512_9ZZZZ</name>
<evidence type="ECO:0000259" key="1">
    <source>
        <dbReference type="Pfam" id="PF00675"/>
    </source>
</evidence>
<dbReference type="InterPro" id="IPR011765">
    <property type="entry name" value="Pept_M16_N"/>
</dbReference>
<dbReference type="InterPro" id="IPR050361">
    <property type="entry name" value="MPP/UQCRC_Complex"/>
</dbReference>
<dbReference type="GO" id="GO:0046872">
    <property type="term" value="F:metal ion binding"/>
    <property type="evidence" value="ECO:0007669"/>
    <property type="project" value="InterPro"/>
</dbReference>
<evidence type="ECO:0000313" key="3">
    <source>
        <dbReference type="EMBL" id="SUZ98401.1"/>
    </source>
</evidence>
<dbReference type="InterPro" id="IPR011249">
    <property type="entry name" value="Metalloenz_LuxS/M16"/>
</dbReference>
<dbReference type="InterPro" id="IPR007863">
    <property type="entry name" value="Peptidase_M16_C"/>
</dbReference>
<dbReference type="PANTHER" id="PTHR11851">
    <property type="entry name" value="METALLOPROTEASE"/>
    <property type="match status" value="1"/>
</dbReference>
<accession>A0A381S512</accession>
<evidence type="ECO:0000259" key="2">
    <source>
        <dbReference type="Pfam" id="PF05193"/>
    </source>
</evidence>
<dbReference type="Gene3D" id="3.30.830.10">
    <property type="entry name" value="Metalloenzyme, LuxS/M16 peptidase-like"/>
    <property type="match status" value="2"/>
</dbReference>